<proteinExistence type="predicted"/>
<name>A0AA37G0M4_AERCA</name>
<dbReference type="Proteomes" id="UP000886939">
    <property type="component" value="Unassembled WGS sequence"/>
</dbReference>
<reference evidence="4" key="3">
    <citation type="submission" date="2023-11" db="EMBL/GenBank/DDBJ databases">
        <title>WGS of Aeromonas in Northern Israel.</title>
        <authorList>
            <person name="Hershko Y."/>
        </authorList>
    </citation>
    <scope>NUCLEOTIDE SEQUENCE</scope>
    <source>
        <strain evidence="4">77416</strain>
    </source>
</reference>
<dbReference type="Proteomes" id="UP001161704">
    <property type="component" value="Unassembled WGS sequence"/>
</dbReference>
<dbReference type="Proteomes" id="UP001277183">
    <property type="component" value="Unassembled WGS sequence"/>
</dbReference>
<dbReference type="EMBL" id="JAWZVU010000118">
    <property type="protein sequence ID" value="MDX7722228.1"/>
    <property type="molecule type" value="Genomic_DNA"/>
</dbReference>
<dbReference type="EMBL" id="JAOCIZ010000110">
    <property type="protein sequence ID" value="MDH1507294.1"/>
    <property type="molecule type" value="Genomic_DNA"/>
</dbReference>
<evidence type="ECO:0000313" key="4">
    <source>
        <dbReference type="EMBL" id="MDX7722228.1"/>
    </source>
</evidence>
<dbReference type="RefSeq" id="WP_158656238.1">
    <property type="nucleotide sequence ID" value="NZ_BPNG01000006.1"/>
</dbReference>
<reference evidence="3" key="2">
    <citation type="submission" date="2022-09" db="EMBL/GenBank/DDBJ databases">
        <title>Intensive care unit water sources are persistently colonized with multi-drug resistant bacteria and are the site of extensive horizontal gene transfer of antibiotic resistance genes.</title>
        <authorList>
            <person name="Diorio-Toth L."/>
        </authorList>
    </citation>
    <scope>NUCLEOTIDE SEQUENCE</scope>
    <source>
        <strain evidence="3">GD03710</strain>
    </source>
</reference>
<dbReference type="EMBL" id="BPNL01000036">
    <property type="protein sequence ID" value="GJA55537.1"/>
    <property type="molecule type" value="Genomic_DNA"/>
</dbReference>
<gene>
    <name evidence="1" type="ORF">KAM343_08590</name>
    <name evidence="2" type="ORF">KAM348_29600</name>
    <name evidence="3" type="ORF">N5I20_19805</name>
    <name evidence="4" type="ORF">SJS77_17500</name>
</gene>
<organism evidence="3 5">
    <name type="scientific">Aeromonas caviae</name>
    <name type="common">Aeromonas punctata</name>
    <dbReference type="NCBI Taxonomy" id="648"/>
    <lineage>
        <taxon>Bacteria</taxon>
        <taxon>Pseudomonadati</taxon>
        <taxon>Pseudomonadota</taxon>
        <taxon>Gammaproteobacteria</taxon>
        <taxon>Aeromonadales</taxon>
        <taxon>Aeromonadaceae</taxon>
        <taxon>Aeromonas</taxon>
    </lineage>
</organism>
<dbReference type="EMBL" id="BPNI01000009">
    <property type="protein sequence ID" value="GJA40063.1"/>
    <property type="molecule type" value="Genomic_DNA"/>
</dbReference>
<dbReference type="Proteomes" id="UP000887009">
    <property type="component" value="Unassembled WGS sequence"/>
</dbReference>
<evidence type="ECO:0000313" key="1">
    <source>
        <dbReference type="EMBL" id="GJA40063.1"/>
    </source>
</evidence>
<accession>A0AA37G0M4</accession>
<sequence>MIHMTLSHFYFMLLQRLPRGRFLDPHQAERQLQWLMQWDLGEMSAEKYRHHW</sequence>
<dbReference type="AlphaFoldDB" id="A0AA37G0M4"/>
<reference evidence="1" key="1">
    <citation type="submission" date="2021-07" db="EMBL/GenBank/DDBJ databases">
        <title>Draft genome sequence of carbapenem-resistant Aeromonas spp. in Japan.</title>
        <authorList>
            <person name="Maehana S."/>
            <person name="Suzuki M."/>
            <person name="Kitasato H."/>
        </authorList>
    </citation>
    <scope>NUCLEOTIDE SEQUENCE</scope>
    <source>
        <strain evidence="1">KAM343</strain>
        <strain evidence="2">KAM348</strain>
    </source>
</reference>
<evidence type="ECO:0000313" key="3">
    <source>
        <dbReference type="EMBL" id="MDH1507294.1"/>
    </source>
</evidence>
<protein>
    <submittedName>
        <fullName evidence="3">Uncharacterized protein</fullName>
    </submittedName>
</protein>
<evidence type="ECO:0000313" key="2">
    <source>
        <dbReference type="EMBL" id="GJA55537.1"/>
    </source>
</evidence>
<evidence type="ECO:0000313" key="5">
    <source>
        <dbReference type="Proteomes" id="UP001161704"/>
    </source>
</evidence>
<comment type="caution">
    <text evidence="3">The sequence shown here is derived from an EMBL/GenBank/DDBJ whole genome shotgun (WGS) entry which is preliminary data.</text>
</comment>